<dbReference type="SUPFAM" id="SSF53383">
    <property type="entry name" value="PLP-dependent transferases"/>
    <property type="match status" value="1"/>
</dbReference>
<dbReference type="EMBL" id="PFEN01000030">
    <property type="protein sequence ID" value="PJE69506.1"/>
    <property type="molecule type" value="Genomic_DNA"/>
</dbReference>
<name>A0A2H9T180_9BACT</name>
<protein>
    <recommendedName>
        <fullName evidence="3">Aminotransferase DegT</fullName>
    </recommendedName>
</protein>
<organism evidence="1 2">
    <name type="scientific">Candidatus Staskawiczbacteria bacterium CG10_big_fil_rev_8_21_14_0_10_38_10</name>
    <dbReference type="NCBI Taxonomy" id="1974891"/>
    <lineage>
        <taxon>Bacteria</taxon>
        <taxon>Candidatus Staskawicziibacteriota</taxon>
    </lineage>
</organism>
<dbReference type="Gene3D" id="3.90.1150.10">
    <property type="entry name" value="Aspartate Aminotransferase, domain 1"/>
    <property type="match status" value="1"/>
</dbReference>
<dbReference type="AlphaFoldDB" id="A0A2H9T180"/>
<feature type="non-terminal residue" evidence="1">
    <location>
        <position position="1"/>
    </location>
</feature>
<dbReference type="InterPro" id="IPR015424">
    <property type="entry name" value="PyrdxlP-dep_Trfase"/>
</dbReference>
<evidence type="ECO:0000313" key="1">
    <source>
        <dbReference type="EMBL" id="PJE69506.1"/>
    </source>
</evidence>
<dbReference type="InterPro" id="IPR000653">
    <property type="entry name" value="DegT/StrS_aminotransferase"/>
</dbReference>
<proteinExistence type="predicted"/>
<comment type="caution">
    <text evidence="1">The sequence shown here is derived from an EMBL/GenBank/DDBJ whole genome shotgun (WGS) entry which is preliminary data.</text>
</comment>
<evidence type="ECO:0000313" key="2">
    <source>
        <dbReference type="Proteomes" id="UP000236946"/>
    </source>
</evidence>
<reference evidence="2" key="1">
    <citation type="submission" date="2017-09" db="EMBL/GenBank/DDBJ databases">
        <title>Depth-based differentiation of microbial function through sediment-hosted aquifers and enrichment of novel symbionts in the deep terrestrial subsurface.</title>
        <authorList>
            <person name="Probst A.J."/>
            <person name="Ladd B."/>
            <person name="Jarett J.K."/>
            <person name="Geller-Mcgrath D.E."/>
            <person name="Sieber C.M.K."/>
            <person name="Emerson J.B."/>
            <person name="Anantharaman K."/>
            <person name="Thomas B.C."/>
            <person name="Malmstrom R."/>
            <person name="Stieglmeier M."/>
            <person name="Klingl A."/>
            <person name="Woyke T."/>
            <person name="Ryan C.M."/>
            <person name="Banfield J.F."/>
        </authorList>
    </citation>
    <scope>NUCLEOTIDE SEQUENCE [LARGE SCALE GENOMIC DNA]</scope>
</reference>
<dbReference type="Proteomes" id="UP000236946">
    <property type="component" value="Unassembled WGS sequence"/>
</dbReference>
<dbReference type="InterPro" id="IPR015422">
    <property type="entry name" value="PyrdxlP-dep_Trfase_small"/>
</dbReference>
<gene>
    <name evidence="1" type="ORF">COU98_01650</name>
</gene>
<sequence length="110" mass="12825">AKIYFENLKNSSFELPKIFDGRENIFLRFTIKHQRAHQIIKEAWSKNILIGDWYTSPIAPRDTKLEKMKYKVGSCPTAEKLSKIVFNLPTHINISQNAVKKIVAFLKNFD</sequence>
<dbReference type="Pfam" id="PF01041">
    <property type="entry name" value="DegT_DnrJ_EryC1"/>
    <property type="match status" value="1"/>
</dbReference>
<evidence type="ECO:0008006" key="3">
    <source>
        <dbReference type="Google" id="ProtNLM"/>
    </source>
</evidence>
<accession>A0A2H9T180</accession>